<dbReference type="EMBL" id="VEWN01000005">
    <property type="protein sequence ID" value="KAA1056153.1"/>
    <property type="molecule type" value="Genomic_DNA"/>
</dbReference>
<evidence type="ECO:0000313" key="3">
    <source>
        <dbReference type="Proteomes" id="UP000325333"/>
    </source>
</evidence>
<comment type="caution">
    <text evidence="2">The sequence shown here is derived from an EMBL/GenBank/DDBJ whole genome shotgun (WGS) entry which is preliminary data.</text>
</comment>
<dbReference type="Proteomes" id="UP000325333">
    <property type="component" value="Unassembled WGS sequence"/>
</dbReference>
<organism evidence="2 3">
    <name type="scientific">Azospirillum argentinense</name>
    <dbReference type="NCBI Taxonomy" id="2970906"/>
    <lineage>
        <taxon>Bacteria</taxon>
        <taxon>Pseudomonadati</taxon>
        <taxon>Pseudomonadota</taxon>
        <taxon>Alphaproteobacteria</taxon>
        <taxon>Rhodospirillales</taxon>
        <taxon>Azospirillaceae</taxon>
        <taxon>Azospirillum</taxon>
    </lineage>
</organism>
<sequence>MGRKISVGRHVWEIPMGVCVKREWLREAPGAPAEVKPPSALQQRQAVRSEVPDQPQERDASGGENRRDR</sequence>
<evidence type="ECO:0000313" key="2">
    <source>
        <dbReference type="EMBL" id="KAA1056153.1"/>
    </source>
</evidence>
<proteinExistence type="predicted"/>
<name>A0A5B0KWT4_9PROT</name>
<gene>
    <name evidence="2" type="ORF">FH063_005128</name>
</gene>
<feature type="region of interest" description="Disordered" evidence="1">
    <location>
        <begin position="30"/>
        <end position="69"/>
    </location>
</feature>
<reference evidence="2 3" key="1">
    <citation type="submission" date="2019-07" db="EMBL/GenBank/DDBJ databases">
        <title>Genome sequencing of the stress-tolerant strain Azospirillum brasilense Az19.</title>
        <authorList>
            <person name="Maroniche G.A."/>
            <person name="Garcia J.E."/>
            <person name="Pagnussat L."/>
            <person name="Amenta M."/>
            <person name="Creus C.M."/>
        </authorList>
    </citation>
    <scope>NUCLEOTIDE SEQUENCE [LARGE SCALE GENOMIC DNA]</scope>
    <source>
        <strain evidence="2 3">Az19</strain>
    </source>
</reference>
<dbReference type="AlphaFoldDB" id="A0A5B0KWT4"/>
<feature type="compositionally biased region" description="Basic and acidic residues" evidence="1">
    <location>
        <begin position="55"/>
        <end position="69"/>
    </location>
</feature>
<protein>
    <submittedName>
        <fullName evidence="2">Uncharacterized protein</fullName>
    </submittedName>
</protein>
<accession>A0A5B0KWT4</accession>
<evidence type="ECO:0000256" key="1">
    <source>
        <dbReference type="SAM" id="MobiDB-lite"/>
    </source>
</evidence>